<feature type="transmembrane region" description="Helical" evidence="5">
    <location>
        <begin position="20"/>
        <end position="45"/>
    </location>
</feature>
<evidence type="ECO:0000256" key="4">
    <source>
        <dbReference type="ARBA" id="ARBA00023136"/>
    </source>
</evidence>
<keyword evidence="3 5" id="KW-1133">Transmembrane helix</keyword>
<dbReference type="AlphaFoldDB" id="E9G467"/>
<keyword evidence="7" id="KW-1185">Reference proteome</keyword>
<dbReference type="HOGENOM" id="CLU_1742428_0_0_1"/>
<name>E9G467_DAPPU</name>
<dbReference type="OMA" id="ESWEQQK"/>
<dbReference type="PhylomeDB" id="E9G467"/>
<gene>
    <name evidence="6" type="ORF">DAPPUDRAFT_313414</name>
</gene>
<dbReference type="InterPro" id="IPR001708">
    <property type="entry name" value="YidC/ALB3/OXA1/COX18"/>
</dbReference>
<dbReference type="GO" id="GO:0016020">
    <property type="term" value="C:membrane"/>
    <property type="evidence" value="ECO:0007669"/>
    <property type="project" value="UniProtKB-SubCell"/>
</dbReference>
<comment type="subcellular location">
    <subcellularLocation>
        <location evidence="1">Membrane</location>
        <topology evidence="1">Multi-pass membrane protein</topology>
    </subcellularLocation>
</comment>
<dbReference type="EMBL" id="GL732531">
    <property type="protein sequence ID" value="EFX85702.1"/>
    <property type="molecule type" value="Genomic_DNA"/>
</dbReference>
<reference evidence="6 7" key="1">
    <citation type="journal article" date="2011" name="Science">
        <title>The ecoresponsive genome of Daphnia pulex.</title>
        <authorList>
            <person name="Colbourne J.K."/>
            <person name="Pfrender M.E."/>
            <person name="Gilbert D."/>
            <person name="Thomas W.K."/>
            <person name="Tucker A."/>
            <person name="Oakley T.H."/>
            <person name="Tokishita S."/>
            <person name="Aerts A."/>
            <person name="Arnold G.J."/>
            <person name="Basu M.K."/>
            <person name="Bauer D.J."/>
            <person name="Caceres C.E."/>
            <person name="Carmel L."/>
            <person name="Casola C."/>
            <person name="Choi J.H."/>
            <person name="Detter J.C."/>
            <person name="Dong Q."/>
            <person name="Dusheyko S."/>
            <person name="Eads B.D."/>
            <person name="Frohlich T."/>
            <person name="Geiler-Samerotte K.A."/>
            <person name="Gerlach D."/>
            <person name="Hatcher P."/>
            <person name="Jogdeo S."/>
            <person name="Krijgsveld J."/>
            <person name="Kriventseva E.V."/>
            <person name="Kultz D."/>
            <person name="Laforsch C."/>
            <person name="Lindquist E."/>
            <person name="Lopez J."/>
            <person name="Manak J.R."/>
            <person name="Muller J."/>
            <person name="Pangilinan J."/>
            <person name="Patwardhan R.P."/>
            <person name="Pitluck S."/>
            <person name="Pritham E.J."/>
            <person name="Rechtsteiner A."/>
            <person name="Rho M."/>
            <person name="Rogozin I.B."/>
            <person name="Sakarya O."/>
            <person name="Salamov A."/>
            <person name="Schaack S."/>
            <person name="Shapiro H."/>
            <person name="Shiga Y."/>
            <person name="Skalitzky C."/>
            <person name="Smith Z."/>
            <person name="Souvorov A."/>
            <person name="Sung W."/>
            <person name="Tang Z."/>
            <person name="Tsuchiya D."/>
            <person name="Tu H."/>
            <person name="Vos H."/>
            <person name="Wang M."/>
            <person name="Wolf Y.I."/>
            <person name="Yamagata H."/>
            <person name="Yamada T."/>
            <person name="Ye Y."/>
            <person name="Shaw J.R."/>
            <person name="Andrews J."/>
            <person name="Crease T.J."/>
            <person name="Tang H."/>
            <person name="Lucas S.M."/>
            <person name="Robertson H.M."/>
            <person name="Bork P."/>
            <person name="Koonin E.V."/>
            <person name="Zdobnov E.M."/>
            <person name="Grigoriev I.V."/>
            <person name="Lynch M."/>
            <person name="Boore J.L."/>
        </authorList>
    </citation>
    <scope>NUCLEOTIDE SEQUENCE [LARGE SCALE GENOMIC DNA]</scope>
</reference>
<evidence type="ECO:0000256" key="5">
    <source>
        <dbReference type="SAM" id="Phobius"/>
    </source>
</evidence>
<dbReference type="PANTHER" id="PTHR12428">
    <property type="entry name" value="OXA1"/>
    <property type="match status" value="1"/>
</dbReference>
<dbReference type="OrthoDB" id="2148490at2759"/>
<evidence type="ECO:0000256" key="2">
    <source>
        <dbReference type="ARBA" id="ARBA00022692"/>
    </source>
</evidence>
<evidence type="ECO:0000256" key="1">
    <source>
        <dbReference type="ARBA" id="ARBA00004141"/>
    </source>
</evidence>
<dbReference type="KEGG" id="dpx:DAPPUDRAFT_313414"/>
<dbReference type="Proteomes" id="UP000000305">
    <property type="component" value="Unassembled WGS sequence"/>
</dbReference>
<dbReference type="eggNOG" id="KOG1239">
    <property type="taxonomic scope" value="Eukaryota"/>
</dbReference>
<dbReference type="PANTHER" id="PTHR12428:SF66">
    <property type="entry name" value="MITOCHONDRIAL INNER MEMBRANE PROTEIN OXA1L"/>
    <property type="match status" value="1"/>
</dbReference>
<proteinExistence type="predicted"/>
<organism evidence="6 7">
    <name type="scientific">Daphnia pulex</name>
    <name type="common">Water flea</name>
    <dbReference type="NCBI Taxonomy" id="6669"/>
    <lineage>
        <taxon>Eukaryota</taxon>
        <taxon>Metazoa</taxon>
        <taxon>Ecdysozoa</taxon>
        <taxon>Arthropoda</taxon>
        <taxon>Crustacea</taxon>
        <taxon>Branchiopoda</taxon>
        <taxon>Diplostraca</taxon>
        <taxon>Cladocera</taxon>
        <taxon>Anomopoda</taxon>
        <taxon>Daphniidae</taxon>
        <taxon>Daphnia</taxon>
    </lineage>
</organism>
<evidence type="ECO:0000256" key="3">
    <source>
        <dbReference type="ARBA" id="ARBA00022989"/>
    </source>
</evidence>
<keyword evidence="4 5" id="KW-0472">Membrane</keyword>
<evidence type="ECO:0000313" key="6">
    <source>
        <dbReference type="EMBL" id="EFX85702.1"/>
    </source>
</evidence>
<accession>E9G467</accession>
<evidence type="ECO:0000313" key="7">
    <source>
        <dbReference type="Proteomes" id="UP000000305"/>
    </source>
</evidence>
<keyword evidence="2 5" id="KW-0812">Transmembrane</keyword>
<dbReference type="STRING" id="6669.E9G467"/>
<dbReference type="GO" id="GO:0032977">
    <property type="term" value="F:membrane insertase activity"/>
    <property type="evidence" value="ECO:0007669"/>
    <property type="project" value="InterPro"/>
</dbReference>
<dbReference type="InParanoid" id="E9G467"/>
<sequence length="150" mass="16774">MELGADSAKLSSQGFPLLIYFFRAIPFIMFPITMNFSGAILCYWLTTNVISLVQVGFLRLPKVRSYFDIDPIVVVQPVKGAGPKKGFVEGMKEAWNNQKITAELNDRQRLIDSNFRRADIQGSLEDGMRDWSMLGLHGDLASLGIETADN</sequence>
<protein>
    <submittedName>
        <fullName evidence="6">Uncharacterized protein</fullName>
    </submittedName>
</protein>